<dbReference type="InterPro" id="IPR004125">
    <property type="entry name" value="Signal_recog_particle_SRP54_M"/>
</dbReference>
<evidence type="ECO:0000256" key="9">
    <source>
        <dbReference type="ARBA" id="ARBA00023134"/>
    </source>
</evidence>
<keyword evidence="18" id="KW-1185">Reference proteome</keyword>
<dbReference type="GO" id="GO:0003924">
    <property type="term" value="F:GTPase activity"/>
    <property type="evidence" value="ECO:0007669"/>
    <property type="project" value="UniProtKB-UniRule"/>
</dbReference>
<dbReference type="PANTHER" id="PTHR11564:SF5">
    <property type="entry name" value="SIGNAL RECOGNITION PARTICLE SUBUNIT SRP54"/>
    <property type="match status" value="1"/>
</dbReference>
<dbReference type="OMA" id="GMTGQDA"/>
<dbReference type="OrthoDB" id="10250817at2759"/>
<evidence type="ECO:0000256" key="2">
    <source>
        <dbReference type="ARBA" id="ARBA00004496"/>
    </source>
</evidence>
<evidence type="ECO:0000259" key="16">
    <source>
        <dbReference type="SMART" id="SM00963"/>
    </source>
</evidence>
<keyword evidence="9 13" id="KW-0342">GTP-binding</keyword>
<evidence type="ECO:0000256" key="12">
    <source>
        <dbReference type="ARBA" id="ARBA00048157"/>
    </source>
</evidence>
<comment type="function">
    <text evidence="13">Component of the signal recognition particle (SRP) complex, a ribonucleoprotein complex that mediates the cotranslational targeting of secretory and membrane proteins to the endoplasmic reticulum (ER).</text>
</comment>
<dbReference type="Gene3D" id="1.20.120.140">
    <property type="entry name" value="Signal recognition particle SRP54, nucleotide-binding domain"/>
    <property type="match status" value="1"/>
</dbReference>
<evidence type="ECO:0000313" key="17">
    <source>
        <dbReference type="EMBL" id="KAG8465629.1"/>
    </source>
</evidence>
<dbReference type="InterPro" id="IPR027417">
    <property type="entry name" value="P-loop_NTPase"/>
</dbReference>
<feature type="domain" description="Signal recognition particle SRP54 helical bundle" evidence="16">
    <location>
        <begin position="2"/>
        <end position="87"/>
    </location>
</feature>
<organism evidence="17 18">
    <name type="scientific">Diacronema lutheri</name>
    <name type="common">Unicellular marine alga</name>
    <name type="synonym">Monochrysis lutheri</name>
    <dbReference type="NCBI Taxonomy" id="2081491"/>
    <lineage>
        <taxon>Eukaryota</taxon>
        <taxon>Haptista</taxon>
        <taxon>Haptophyta</taxon>
        <taxon>Pavlovophyceae</taxon>
        <taxon>Pavlovales</taxon>
        <taxon>Pavlovaceae</taxon>
        <taxon>Diacronema</taxon>
    </lineage>
</organism>
<evidence type="ECO:0000256" key="6">
    <source>
        <dbReference type="ARBA" id="ARBA00022801"/>
    </source>
</evidence>
<dbReference type="HAMAP" id="MF_00306">
    <property type="entry name" value="SRP54"/>
    <property type="match status" value="1"/>
</dbReference>
<evidence type="ECO:0000259" key="14">
    <source>
        <dbReference type="SMART" id="SM00382"/>
    </source>
</evidence>
<sequence>MVLADLGSKLSVALRKMANHTVIDQEVLDAMLADICKALLQADVNVAQVKQLRTNVRTAVNFDNLASGINKRKLIESAIMTELCSMLDPGVKPYEPKKKRPNVIMFVGLQGAGKTTTCTKYAHLYKRKGWKVGLVCADTFRAGAFDQLKQNATKAKIPFYGSYTETDPSVIAGDGVAKFKDEGYEIIIVDTSGRHRQEGALFEEMEQIAAATEPDDVVFVMDSSIGQAAHDQARAFKEKVKVGSCIITKLDGHAKGGGALSAVAATQAPIIHIGTGEHIDDFEDFEVKAFVSRLLGKGNIAGLMERMKEADVDLEGAEMMKRLASGQWTLRDMREQFQAVMKMGPLSNIMNSFPGMQGLDFRESSQRIKRWMTIMDSMTDAELDDPKLMSAERVLRIARGSGYYPSEVIELLEQFKMMQSTMQKTMKKNKKLGKQTDMRNMDSHTVAQMMQRMNPQMLQHLGGINGLDAMMREMEKEEKKLKDK</sequence>
<dbReference type="InterPro" id="IPR036891">
    <property type="entry name" value="Signal_recog_part_SRP54_M_sf"/>
</dbReference>
<comment type="domain">
    <text evidence="13">The NG domain, also named G domain, is a special guanosine triphosphatase (GTPase) domain, which binds GTP and forms a guanosine 5'-triphosphate (GTP)-dependent complex with a homologous NG domain in the SRP receptor subunit SRPRA. The two NG domains undergo cooperative rearrangements upon their assembly, which culminate in the reciprocal activation of the GTPase activity of one another. SRP receptor compaction upon binding with cargo-loaded SRP and GTPase rearrangement drive SRP-mediated cotranslational protein translocation into the ER.</text>
</comment>
<evidence type="ECO:0000256" key="11">
    <source>
        <dbReference type="ARBA" id="ARBA00023274"/>
    </source>
</evidence>
<protein>
    <recommendedName>
        <fullName evidence="13">Signal recognition particle 54 kDa protein</fullName>
    </recommendedName>
</protein>
<accession>A0A8J5XLW2</accession>
<keyword evidence="11 13" id="KW-0687">Ribonucleoprotein</keyword>
<comment type="catalytic activity">
    <reaction evidence="12">
        <text>GTP + H2O = GDP + phosphate + H(+)</text>
        <dbReference type="Rhea" id="RHEA:19669"/>
        <dbReference type="ChEBI" id="CHEBI:15377"/>
        <dbReference type="ChEBI" id="CHEBI:15378"/>
        <dbReference type="ChEBI" id="CHEBI:37565"/>
        <dbReference type="ChEBI" id="CHEBI:43474"/>
        <dbReference type="ChEBI" id="CHEBI:58189"/>
        <dbReference type="EC" id="3.6.5.4"/>
    </reaction>
    <physiologicalReaction direction="left-to-right" evidence="12">
        <dbReference type="Rhea" id="RHEA:19670"/>
    </physiologicalReaction>
</comment>
<evidence type="ECO:0000313" key="18">
    <source>
        <dbReference type="Proteomes" id="UP000751190"/>
    </source>
</evidence>
<comment type="similarity">
    <text evidence="3 13">Belongs to the GTP-binding SRP family. SRP54 subfamily.</text>
</comment>
<feature type="domain" description="AAA+ ATPase" evidence="14">
    <location>
        <begin position="100"/>
        <end position="274"/>
    </location>
</feature>
<dbReference type="GO" id="GO:0005525">
    <property type="term" value="F:GTP binding"/>
    <property type="evidence" value="ECO:0007669"/>
    <property type="project" value="UniProtKB-UniRule"/>
</dbReference>
<dbReference type="SMART" id="SM00963">
    <property type="entry name" value="SRP54_N"/>
    <property type="match status" value="1"/>
</dbReference>
<dbReference type="SMART" id="SM00962">
    <property type="entry name" value="SRP54"/>
    <property type="match status" value="1"/>
</dbReference>
<dbReference type="InterPro" id="IPR013822">
    <property type="entry name" value="Signal_recog_particl_SRP54_hlx"/>
</dbReference>
<evidence type="ECO:0000256" key="3">
    <source>
        <dbReference type="ARBA" id="ARBA00005450"/>
    </source>
</evidence>
<keyword evidence="6" id="KW-0378">Hydrolase</keyword>
<evidence type="ECO:0000259" key="15">
    <source>
        <dbReference type="SMART" id="SM00962"/>
    </source>
</evidence>
<dbReference type="AlphaFoldDB" id="A0A8J5XLW2"/>
<gene>
    <name evidence="17" type="ORF">KFE25_002936</name>
</gene>
<dbReference type="SUPFAM" id="SSF47446">
    <property type="entry name" value="Signal peptide-binding domain"/>
    <property type="match status" value="1"/>
</dbReference>
<dbReference type="GO" id="GO:0006616">
    <property type="term" value="P:SRP-dependent cotranslational protein targeting to membrane, translocation"/>
    <property type="evidence" value="ECO:0007669"/>
    <property type="project" value="TreeGrafter"/>
</dbReference>
<dbReference type="SUPFAM" id="SSF52540">
    <property type="entry name" value="P-loop containing nucleoside triphosphate hydrolases"/>
    <property type="match status" value="1"/>
</dbReference>
<dbReference type="InterPro" id="IPR042101">
    <property type="entry name" value="SRP54_N_sf"/>
</dbReference>
<dbReference type="Gene3D" id="3.40.50.300">
    <property type="entry name" value="P-loop containing nucleotide triphosphate hydrolases"/>
    <property type="match status" value="1"/>
</dbReference>
<keyword evidence="4 13" id="KW-0963">Cytoplasm</keyword>
<dbReference type="Pfam" id="PF02881">
    <property type="entry name" value="SRP54_N"/>
    <property type="match status" value="1"/>
</dbReference>
<comment type="caution">
    <text evidence="17">The sequence shown here is derived from an EMBL/GenBank/DDBJ whole genome shotgun (WGS) entry which is preliminary data.</text>
</comment>
<evidence type="ECO:0000256" key="5">
    <source>
        <dbReference type="ARBA" id="ARBA00022741"/>
    </source>
</evidence>
<dbReference type="EMBL" id="JAGTXO010000010">
    <property type="protein sequence ID" value="KAG8465629.1"/>
    <property type="molecule type" value="Genomic_DNA"/>
</dbReference>
<proteinExistence type="inferred from homology"/>
<evidence type="ECO:0000256" key="4">
    <source>
        <dbReference type="ARBA" id="ARBA00022490"/>
    </source>
</evidence>
<dbReference type="InterPro" id="IPR006325">
    <property type="entry name" value="SRP54_euk"/>
</dbReference>
<keyword evidence="7" id="KW-0256">Endoplasmic reticulum</keyword>
<name>A0A8J5XLW2_DIALT</name>
<dbReference type="GO" id="GO:0005783">
    <property type="term" value="C:endoplasmic reticulum"/>
    <property type="evidence" value="ECO:0007669"/>
    <property type="project" value="UniProtKB-SubCell"/>
</dbReference>
<reference evidence="17" key="1">
    <citation type="submission" date="2021-05" db="EMBL/GenBank/DDBJ databases">
        <title>The genome of the haptophyte Pavlova lutheri (Diacronema luteri, Pavlovales) - a model for lipid biosynthesis in eukaryotic algae.</title>
        <authorList>
            <person name="Hulatt C.J."/>
            <person name="Posewitz M.C."/>
        </authorList>
    </citation>
    <scope>NUCLEOTIDE SEQUENCE</scope>
    <source>
        <strain evidence="17">NIVA-4/92</strain>
    </source>
</reference>
<dbReference type="InterPro" id="IPR036225">
    <property type="entry name" value="SRP/SRP_N"/>
</dbReference>
<dbReference type="InterPro" id="IPR003593">
    <property type="entry name" value="AAA+_ATPase"/>
</dbReference>
<evidence type="ECO:0000256" key="1">
    <source>
        <dbReference type="ARBA" id="ARBA00004240"/>
    </source>
</evidence>
<dbReference type="PANTHER" id="PTHR11564">
    <property type="entry name" value="SIGNAL RECOGNITION PARTICLE 54K PROTEIN SRP54"/>
    <property type="match status" value="1"/>
</dbReference>
<dbReference type="Pfam" id="PF02978">
    <property type="entry name" value="SRP_SPB"/>
    <property type="match status" value="1"/>
</dbReference>
<dbReference type="Pfam" id="PF00448">
    <property type="entry name" value="SRP54"/>
    <property type="match status" value="1"/>
</dbReference>
<dbReference type="Proteomes" id="UP000751190">
    <property type="component" value="Unassembled WGS sequence"/>
</dbReference>
<keyword evidence="5 13" id="KW-0547">Nucleotide-binding</keyword>
<comment type="domain">
    <text evidence="13">The M domain binds the 7SL RNA in presence of SRP19 and binds the signal sequence of presecretory proteins.</text>
</comment>
<dbReference type="InterPro" id="IPR000897">
    <property type="entry name" value="SRP54_GTPase_dom"/>
</dbReference>
<dbReference type="GO" id="GO:0005786">
    <property type="term" value="C:signal recognition particle, endoplasmic reticulum targeting"/>
    <property type="evidence" value="ECO:0007669"/>
    <property type="project" value="UniProtKB-UniRule"/>
</dbReference>
<dbReference type="GO" id="GO:0005829">
    <property type="term" value="C:cytosol"/>
    <property type="evidence" value="ECO:0007669"/>
    <property type="project" value="TreeGrafter"/>
</dbReference>
<keyword evidence="10 13" id="KW-0733">Signal recognition particle</keyword>
<dbReference type="InterPro" id="IPR022941">
    <property type="entry name" value="SRP54"/>
</dbReference>
<evidence type="ECO:0000256" key="10">
    <source>
        <dbReference type="ARBA" id="ARBA00023135"/>
    </source>
</evidence>
<dbReference type="FunFam" id="3.40.50.300:FF:000022">
    <property type="entry name" value="Signal recognition particle 54 kDa subunit"/>
    <property type="match status" value="1"/>
</dbReference>
<evidence type="ECO:0000256" key="13">
    <source>
        <dbReference type="RuleBase" id="RU364034"/>
    </source>
</evidence>
<dbReference type="GO" id="GO:0030942">
    <property type="term" value="F:endoplasmic reticulum signal peptide binding"/>
    <property type="evidence" value="ECO:0007669"/>
    <property type="project" value="TreeGrafter"/>
</dbReference>
<comment type="subcellular location">
    <subcellularLocation>
        <location evidence="2 13">Cytoplasm</location>
    </subcellularLocation>
    <subcellularLocation>
        <location evidence="1">Endoplasmic reticulum</location>
    </subcellularLocation>
</comment>
<dbReference type="GO" id="GO:0008312">
    <property type="term" value="F:7S RNA binding"/>
    <property type="evidence" value="ECO:0007669"/>
    <property type="project" value="UniProtKB-UniRule"/>
</dbReference>
<dbReference type="NCBIfam" id="TIGR01425">
    <property type="entry name" value="SRP54_euk"/>
    <property type="match status" value="1"/>
</dbReference>
<evidence type="ECO:0000256" key="8">
    <source>
        <dbReference type="ARBA" id="ARBA00022884"/>
    </source>
</evidence>
<dbReference type="SUPFAM" id="SSF47364">
    <property type="entry name" value="Domain of the SRP/SRP receptor G-proteins"/>
    <property type="match status" value="1"/>
</dbReference>
<keyword evidence="8 13" id="KW-0694">RNA-binding</keyword>
<dbReference type="SMART" id="SM00382">
    <property type="entry name" value="AAA"/>
    <property type="match status" value="1"/>
</dbReference>
<feature type="domain" description="SRP54-type proteins GTP-binding" evidence="15">
    <location>
        <begin position="101"/>
        <end position="296"/>
    </location>
</feature>
<dbReference type="Gene3D" id="1.10.260.30">
    <property type="entry name" value="Signal recognition particle, SRP54 subunit, M-domain"/>
    <property type="match status" value="1"/>
</dbReference>
<evidence type="ECO:0000256" key="7">
    <source>
        <dbReference type="ARBA" id="ARBA00022824"/>
    </source>
</evidence>
<dbReference type="CDD" id="cd17875">
    <property type="entry name" value="SRP54_G"/>
    <property type="match status" value="1"/>
</dbReference>